<dbReference type="AlphaFoldDB" id="A0A811SNZ4"/>
<sequence length="325" mass="35330">MEHCIPARKLVRSADKQAKTATAKVQTPNGLCATLAEDELLVPQAAAQDSRGLGDRERRRRRRTPGAASLLAEQGVLLRPKPGPRPRPPAPARPSPGGQPKAPGHPLPPRSPQPSDIVFDVVAARRDDQFSAAAAPELKLRPILTRLPPRPDADADADAGGGSSSAAASPTGRARPPPRFHTAKGGAAPPDHHRRNKAEEEEEACTRKQSRSRCRKLRRAGRRRWVYESLVVVKESADPEEDFLESMAEMIAANGVRSPRGLEELLACYLALNAADHHRAIVSAFRRAWLHLHLHCAPPTTPTPTPTLARGQRCMHEHESCVVVD</sequence>
<dbReference type="PANTHER" id="PTHR33057">
    <property type="entry name" value="TRANSCRIPTION REPRESSOR OFP7-RELATED"/>
    <property type="match status" value="1"/>
</dbReference>
<dbReference type="PROSITE" id="PS51754">
    <property type="entry name" value="OVATE"/>
    <property type="match status" value="1"/>
</dbReference>
<evidence type="ECO:0000256" key="2">
    <source>
        <dbReference type="ARBA" id="ARBA00022491"/>
    </source>
</evidence>
<comment type="caution">
    <text evidence="9">The sequence shown here is derived from an EMBL/GenBank/DDBJ whole genome shotgun (WGS) entry which is preliminary data.</text>
</comment>
<keyword evidence="10" id="KW-1185">Reference proteome</keyword>
<keyword evidence="4 6" id="KW-0804">Transcription</keyword>
<dbReference type="GO" id="GO:0005634">
    <property type="term" value="C:nucleus"/>
    <property type="evidence" value="ECO:0007669"/>
    <property type="project" value="UniProtKB-SubCell"/>
</dbReference>
<feature type="compositionally biased region" description="Low complexity" evidence="7">
    <location>
        <begin position="164"/>
        <end position="174"/>
    </location>
</feature>
<organism evidence="9 10">
    <name type="scientific">Miscanthus lutarioriparius</name>
    <dbReference type="NCBI Taxonomy" id="422564"/>
    <lineage>
        <taxon>Eukaryota</taxon>
        <taxon>Viridiplantae</taxon>
        <taxon>Streptophyta</taxon>
        <taxon>Embryophyta</taxon>
        <taxon>Tracheophyta</taxon>
        <taxon>Spermatophyta</taxon>
        <taxon>Magnoliopsida</taxon>
        <taxon>Liliopsida</taxon>
        <taxon>Poales</taxon>
        <taxon>Poaceae</taxon>
        <taxon>PACMAD clade</taxon>
        <taxon>Panicoideae</taxon>
        <taxon>Andropogonodae</taxon>
        <taxon>Andropogoneae</taxon>
        <taxon>Saccharinae</taxon>
        <taxon>Miscanthus</taxon>
    </lineage>
</organism>
<dbReference type="InterPro" id="IPR038933">
    <property type="entry name" value="Ovate"/>
</dbReference>
<feature type="compositionally biased region" description="Pro residues" evidence="7">
    <location>
        <begin position="81"/>
        <end position="94"/>
    </location>
</feature>
<keyword evidence="3 6" id="KW-0805">Transcription regulation</keyword>
<keyword evidence="5 6" id="KW-0539">Nucleus</keyword>
<dbReference type="PANTHER" id="PTHR33057:SF224">
    <property type="entry name" value="TRANSCRIPTION REPRESSOR"/>
    <property type="match status" value="1"/>
</dbReference>
<evidence type="ECO:0000313" key="9">
    <source>
        <dbReference type="EMBL" id="CAD6342292.1"/>
    </source>
</evidence>
<proteinExistence type="predicted"/>
<evidence type="ECO:0000256" key="4">
    <source>
        <dbReference type="ARBA" id="ARBA00023163"/>
    </source>
</evidence>
<dbReference type="NCBIfam" id="TIGR01568">
    <property type="entry name" value="A_thal_3678"/>
    <property type="match status" value="1"/>
</dbReference>
<name>A0A811SNZ4_9POAL</name>
<dbReference type="Proteomes" id="UP000604825">
    <property type="component" value="Unassembled WGS sequence"/>
</dbReference>
<feature type="region of interest" description="Disordered" evidence="7">
    <location>
        <begin position="1"/>
        <end position="28"/>
    </location>
</feature>
<evidence type="ECO:0000259" key="8">
    <source>
        <dbReference type="PROSITE" id="PS51754"/>
    </source>
</evidence>
<evidence type="ECO:0000256" key="3">
    <source>
        <dbReference type="ARBA" id="ARBA00023015"/>
    </source>
</evidence>
<dbReference type="EMBL" id="CAJGYO010000445">
    <property type="protein sequence ID" value="CAD6342292.1"/>
    <property type="molecule type" value="Genomic_DNA"/>
</dbReference>
<feature type="domain" description="OVATE" evidence="8">
    <location>
        <begin position="232"/>
        <end position="291"/>
    </location>
</feature>
<evidence type="ECO:0000256" key="7">
    <source>
        <dbReference type="SAM" id="MobiDB-lite"/>
    </source>
</evidence>
<dbReference type="Pfam" id="PF04844">
    <property type="entry name" value="Ovate"/>
    <property type="match status" value="1"/>
</dbReference>
<gene>
    <name evidence="9" type="ORF">NCGR_LOCUS66390</name>
</gene>
<evidence type="ECO:0000256" key="5">
    <source>
        <dbReference type="ARBA" id="ARBA00023242"/>
    </source>
</evidence>
<dbReference type="OrthoDB" id="1928390at2759"/>
<keyword evidence="2 6" id="KW-0678">Repressor</keyword>
<feature type="compositionally biased region" description="Pro residues" evidence="7">
    <location>
        <begin position="103"/>
        <end position="112"/>
    </location>
</feature>
<feature type="compositionally biased region" description="Polar residues" evidence="7">
    <location>
        <begin position="19"/>
        <end position="28"/>
    </location>
</feature>
<evidence type="ECO:0000256" key="1">
    <source>
        <dbReference type="ARBA" id="ARBA00004123"/>
    </source>
</evidence>
<feature type="region of interest" description="Disordered" evidence="7">
    <location>
        <begin position="45"/>
        <end position="213"/>
    </location>
</feature>
<dbReference type="InterPro" id="IPR006458">
    <property type="entry name" value="Ovate_C"/>
</dbReference>
<accession>A0A811SNZ4</accession>
<evidence type="ECO:0000313" key="10">
    <source>
        <dbReference type="Proteomes" id="UP000604825"/>
    </source>
</evidence>
<dbReference type="GO" id="GO:0045892">
    <property type="term" value="P:negative regulation of DNA-templated transcription"/>
    <property type="evidence" value="ECO:0007669"/>
    <property type="project" value="UniProtKB-UniRule"/>
</dbReference>
<evidence type="ECO:0000256" key="6">
    <source>
        <dbReference type="RuleBase" id="RU367028"/>
    </source>
</evidence>
<protein>
    <recommendedName>
        <fullName evidence="6">Transcription repressor</fullName>
    </recommendedName>
    <alternativeName>
        <fullName evidence="6">Ovate family protein</fullName>
    </alternativeName>
</protein>
<reference evidence="9" key="1">
    <citation type="submission" date="2020-10" db="EMBL/GenBank/DDBJ databases">
        <authorList>
            <person name="Han B."/>
            <person name="Lu T."/>
            <person name="Zhao Q."/>
            <person name="Huang X."/>
            <person name="Zhao Y."/>
        </authorList>
    </citation>
    <scope>NUCLEOTIDE SEQUENCE</scope>
</reference>
<comment type="subcellular location">
    <subcellularLocation>
        <location evidence="1 6">Nucleus</location>
    </subcellularLocation>
</comment>
<comment type="function">
    <text evidence="6">Transcriptional repressor that regulates multiple aspects of plant growth and development.</text>
</comment>